<evidence type="ECO:0000256" key="6">
    <source>
        <dbReference type="ARBA" id="ARBA00022801"/>
    </source>
</evidence>
<evidence type="ECO:0000256" key="1">
    <source>
        <dbReference type="ARBA" id="ARBA00004613"/>
    </source>
</evidence>
<evidence type="ECO:0000256" key="5">
    <source>
        <dbReference type="ARBA" id="ARBA00022737"/>
    </source>
</evidence>
<keyword evidence="5" id="KW-0677">Repeat</keyword>
<dbReference type="GO" id="GO:0047911">
    <property type="term" value="F:galacturan 1,4-alpha-galacturonidase activity"/>
    <property type="evidence" value="ECO:0007669"/>
    <property type="project" value="UniProtKB-EC"/>
</dbReference>
<comment type="caution">
    <text evidence="17">The sequence shown here is derived from an EMBL/GenBank/DDBJ whole genome shotgun (WGS) entry which is preliminary data.</text>
</comment>
<comment type="subcellular location">
    <subcellularLocation>
        <location evidence="1">Secreted</location>
    </subcellularLocation>
</comment>
<evidence type="ECO:0000313" key="18">
    <source>
        <dbReference type="Proteomes" id="UP001140560"/>
    </source>
</evidence>
<dbReference type="GO" id="GO:0071555">
    <property type="term" value="P:cell wall organization"/>
    <property type="evidence" value="ECO:0007669"/>
    <property type="project" value="UniProtKB-KW"/>
</dbReference>
<evidence type="ECO:0000256" key="15">
    <source>
        <dbReference type="RuleBase" id="RU361169"/>
    </source>
</evidence>
<evidence type="ECO:0000256" key="14">
    <source>
        <dbReference type="ARBA" id="ARBA00048766"/>
    </source>
</evidence>
<keyword evidence="7" id="KW-1015">Disulfide bond</keyword>
<dbReference type="InterPro" id="IPR006626">
    <property type="entry name" value="PbH1"/>
</dbReference>
<dbReference type="SMART" id="SM00710">
    <property type="entry name" value="PbH1"/>
    <property type="match status" value="6"/>
</dbReference>
<dbReference type="InterPro" id="IPR000743">
    <property type="entry name" value="Glyco_hydro_28"/>
</dbReference>
<keyword evidence="3" id="KW-0964">Secreted</keyword>
<feature type="chain" id="PRO_5040917828" description="galacturonan 1,4-alpha-galacturonidase" evidence="16">
    <location>
        <begin position="21"/>
        <end position="445"/>
    </location>
</feature>
<evidence type="ECO:0000256" key="8">
    <source>
        <dbReference type="ARBA" id="ARBA00023180"/>
    </source>
</evidence>
<evidence type="ECO:0000256" key="7">
    <source>
        <dbReference type="ARBA" id="ARBA00023157"/>
    </source>
</evidence>
<evidence type="ECO:0000256" key="3">
    <source>
        <dbReference type="ARBA" id="ARBA00022525"/>
    </source>
</evidence>
<sequence length="445" mass="49085">MLSLVSSVAVILLALPLTSAAPDQSILVSETFLSTLRSPRPFHAQLSPHRNRTCIAASHDDAQTDDAEYILQAIRDCDNGGHVIFAEKLEYIIASPLNLTGLSAIDLDIQGRVSFPADLAYWQKNSFDLVFQNAISFFILGGKDVNVYGGGELDGNGQSWWEAYAKNKTVKRPILFAIDGIASGSVSNIRLYNSPMWHNFIANSTDVVYSNLDIFSTSNNEYFEKNTDGWDIYRSNNIVIENSTITNGDDCVSFKPNSTSILVQNLRCNGTHGISVGSLGQYPERVDYVEDILVRNISMFNSSEGARIKVWPDAYSEKSASLTGGGGRGLVRNVTYDGMFLDNVDYGLTITQCYGQDDEEECFKHPSKLNITDITFRNIRGRSNRVFSPIVGHLVCSSPDTCSGILAEDVDIRTINGSNLVTCRNLNRDNLDLNCTDWSKGYNPA</sequence>
<dbReference type="EC" id="3.2.1.67" evidence="11"/>
<gene>
    <name evidence="17" type="ORF">N0V83_001278</name>
</gene>
<dbReference type="OrthoDB" id="187139at2759"/>
<organism evidence="17 18">
    <name type="scientific">Neocucurbitaria cava</name>
    <dbReference type="NCBI Taxonomy" id="798079"/>
    <lineage>
        <taxon>Eukaryota</taxon>
        <taxon>Fungi</taxon>
        <taxon>Dikarya</taxon>
        <taxon>Ascomycota</taxon>
        <taxon>Pezizomycotina</taxon>
        <taxon>Dothideomycetes</taxon>
        <taxon>Pleosporomycetidae</taxon>
        <taxon>Pleosporales</taxon>
        <taxon>Pleosporineae</taxon>
        <taxon>Cucurbitariaceae</taxon>
        <taxon>Neocucurbitaria</taxon>
    </lineage>
</organism>
<keyword evidence="8" id="KW-0325">Glycoprotein</keyword>
<protein>
    <recommendedName>
        <fullName evidence="11">galacturonan 1,4-alpha-galacturonidase</fullName>
        <ecNumber evidence="11">3.2.1.67</ecNumber>
    </recommendedName>
    <alternativeName>
        <fullName evidence="13">Galacturan 1,4-alpha-galacturonidase</fullName>
    </alternativeName>
    <alternativeName>
        <fullName evidence="12">Poly(1,4-alpha-D-galacturonide)galacturonohydrolase</fullName>
    </alternativeName>
</protein>
<reference evidence="17" key="1">
    <citation type="submission" date="2022-10" db="EMBL/GenBank/DDBJ databases">
        <title>Tapping the CABI collections for fungal endophytes: first genome assemblies for Collariella, Neodidymelliopsis, Ascochyta clinopodiicola, Didymella pomorum, Didymosphaeria variabile, Neocosmospora piperis and Neocucurbitaria cava.</title>
        <authorList>
            <person name="Hill R."/>
        </authorList>
    </citation>
    <scope>NUCLEOTIDE SEQUENCE</scope>
    <source>
        <strain evidence="17">IMI 356814</strain>
    </source>
</reference>
<dbReference type="EMBL" id="JAPEUY010000002">
    <property type="protein sequence ID" value="KAJ4375998.1"/>
    <property type="molecule type" value="Genomic_DNA"/>
</dbReference>
<evidence type="ECO:0000256" key="10">
    <source>
        <dbReference type="ARBA" id="ARBA00023316"/>
    </source>
</evidence>
<dbReference type="InterPro" id="IPR011050">
    <property type="entry name" value="Pectin_lyase_fold/virulence"/>
</dbReference>
<keyword evidence="10" id="KW-0961">Cell wall biogenesis/degradation</keyword>
<keyword evidence="4 16" id="KW-0732">Signal</keyword>
<evidence type="ECO:0000256" key="12">
    <source>
        <dbReference type="ARBA" id="ARBA00041604"/>
    </source>
</evidence>
<dbReference type="Proteomes" id="UP001140560">
    <property type="component" value="Unassembled WGS sequence"/>
</dbReference>
<dbReference type="SUPFAM" id="SSF51126">
    <property type="entry name" value="Pectin lyase-like"/>
    <property type="match status" value="1"/>
</dbReference>
<dbReference type="PANTHER" id="PTHR31736:SF14">
    <property type="entry name" value="EXOPOLYGALACTURONASE X-1-RELATED"/>
    <property type="match status" value="1"/>
</dbReference>
<evidence type="ECO:0000256" key="13">
    <source>
        <dbReference type="ARBA" id="ARBA00043142"/>
    </source>
</evidence>
<dbReference type="Gene3D" id="2.160.20.10">
    <property type="entry name" value="Single-stranded right-handed beta-helix, Pectin lyase-like"/>
    <property type="match status" value="1"/>
</dbReference>
<feature type="signal peptide" evidence="16">
    <location>
        <begin position="1"/>
        <end position="20"/>
    </location>
</feature>
<dbReference type="PANTHER" id="PTHR31736">
    <property type="match status" value="1"/>
</dbReference>
<dbReference type="GO" id="GO:0004650">
    <property type="term" value="F:polygalacturonase activity"/>
    <property type="evidence" value="ECO:0007669"/>
    <property type="project" value="InterPro"/>
</dbReference>
<evidence type="ECO:0000256" key="9">
    <source>
        <dbReference type="ARBA" id="ARBA00023295"/>
    </source>
</evidence>
<dbReference type="Pfam" id="PF00295">
    <property type="entry name" value="Glyco_hydro_28"/>
    <property type="match status" value="1"/>
</dbReference>
<evidence type="ECO:0000256" key="4">
    <source>
        <dbReference type="ARBA" id="ARBA00022729"/>
    </source>
</evidence>
<dbReference type="GO" id="GO:0045490">
    <property type="term" value="P:pectin catabolic process"/>
    <property type="evidence" value="ECO:0007669"/>
    <property type="project" value="UniProtKB-ARBA"/>
</dbReference>
<dbReference type="GO" id="GO:0005576">
    <property type="term" value="C:extracellular region"/>
    <property type="evidence" value="ECO:0007669"/>
    <property type="project" value="UniProtKB-SubCell"/>
</dbReference>
<evidence type="ECO:0000256" key="2">
    <source>
        <dbReference type="ARBA" id="ARBA00008834"/>
    </source>
</evidence>
<comment type="catalytic activity">
    <reaction evidence="14">
        <text>[(1-&gt;4)-alpha-D-galacturonosyl](n) + H2O = alpha-D-galacturonate + [(1-&gt;4)-alpha-D-galacturonosyl](n-1)</text>
        <dbReference type="Rhea" id="RHEA:14117"/>
        <dbReference type="Rhea" id="RHEA-COMP:14570"/>
        <dbReference type="Rhea" id="RHEA-COMP:14572"/>
        <dbReference type="ChEBI" id="CHEBI:15377"/>
        <dbReference type="ChEBI" id="CHEBI:58658"/>
        <dbReference type="ChEBI" id="CHEBI:140523"/>
        <dbReference type="EC" id="3.2.1.67"/>
    </reaction>
</comment>
<keyword evidence="18" id="KW-1185">Reference proteome</keyword>
<comment type="similarity">
    <text evidence="2 15">Belongs to the glycosyl hydrolase 28 family.</text>
</comment>
<evidence type="ECO:0000256" key="16">
    <source>
        <dbReference type="SAM" id="SignalP"/>
    </source>
</evidence>
<keyword evidence="6 15" id="KW-0378">Hydrolase</keyword>
<keyword evidence="9 15" id="KW-0326">Glycosidase</keyword>
<dbReference type="AlphaFoldDB" id="A0A9W9CR25"/>
<name>A0A9W9CR25_9PLEO</name>
<accession>A0A9W9CR25</accession>
<evidence type="ECO:0000256" key="11">
    <source>
        <dbReference type="ARBA" id="ARBA00038933"/>
    </source>
</evidence>
<dbReference type="InterPro" id="IPR012334">
    <property type="entry name" value="Pectin_lyas_fold"/>
</dbReference>
<proteinExistence type="inferred from homology"/>
<evidence type="ECO:0000313" key="17">
    <source>
        <dbReference type="EMBL" id="KAJ4375998.1"/>
    </source>
</evidence>